<evidence type="ECO:0000256" key="6">
    <source>
        <dbReference type="ARBA" id="ARBA00022884"/>
    </source>
</evidence>
<keyword evidence="2" id="KW-0963">Cytoplasm</keyword>
<evidence type="ECO:0000256" key="5">
    <source>
        <dbReference type="ARBA" id="ARBA00022840"/>
    </source>
</evidence>
<dbReference type="PANTHER" id="PTHR11766:SF0">
    <property type="entry name" value="TYROSINE--TRNA LIGASE, MITOCHONDRIAL"/>
    <property type="match status" value="1"/>
</dbReference>
<evidence type="ECO:0000256" key="10">
    <source>
        <dbReference type="ARBA" id="ARBA00048248"/>
    </source>
</evidence>
<dbReference type="CDD" id="cd00805">
    <property type="entry name" value="TyrRS_core"/>
    <property type="match status" value="1"/>
</dbReference>
<dbReference type="GO" id="GO:0003723">
    <property type="term" value="F:RNA binding"/>
    <property type="evidence" value="ECO:0007669"/>
    <property type="project" value="UniProtKB-KW"/>
</dbReference>
<keyword evidence="6" id="KW-0694">RNA-binding</keyword>
<proteinExistence type="inferred from homology"/>
<evidence type="ECO:0000256" key="1">
    <source>
        <dbReference type="ARBA" id="ARBA00013160"/>
    </source>
</evidence>
<dbReference type="AlphaFoldDB" id="A0A6J6PM86"/>
<name>A0A6J6PM86_9ZZZZ</name>
<evidence type="ECO:0000256" key="7">
    <source>
        <dbReference type="ARBA" id="ARBA00022917"/>
    </source>
</evidence>
<keyword evidence="3" id="KW-0436">Ligase</keyword>
<dbReference type="NCBIfam" id="TIGR00234">
    <property type="entry name" value="tyrS"/>
    <property type="match status" value="1"/>
</dbReference>
<gene>
    <name evidence="11" type="ORF">UFOPK2582_00878</name>
</gene>
<evidence type="ECO:0000256" key="3">
    <source>
        <dbReference type="ARBA" id="ARBA00022598"/>
    </source>
</evidence>
<dbReference type="InterPro" id="IPR014729">
    <property type="entry name" value="Rossmann-like_a/b/a_fold"/>
</dbReference>
<protein>
    <recommendedName>
        <fullName evidence="1">tyrosine--tRNA ligase</fullName>
        <ecNumber evidence="1">6.1.1.1</ecNumber>
    </recommendedName>
    <alternativeName>
        <fullName evidence="9">Tyrosyl-tRNA synthetase</fullName>
    </alternativeName>
</protein>
<dbReference type="Gene3D" id="3.40.50.620">
    <property type="entry name" value="HUPs"/>
    <property type="match status" value="1"/>
</dbReference>
<keyword evidence="5" id="KW-0067">ATP-binding</keyword>
<dbReference type="InterPro" id="IPR036986">
    <property type="entry name" value="S4_RNA-bd_sf"/>
</dbReference>
<dbReference type="GO" id="GO:0005524">
    <property type="term" value="F:ATP binding"/>
    <property type="evidence" value="ECO:0007669"/>
    <property type="project" value="UniProtKB-KW"/>
</dbReference>
<evidence type="ECO:0000256" key="4">
    <source>
        <dbReference type="ARBA" id="ARBA00022741"/>
    </source>
</evidence>
<dbReference type="Pfam" id="PF00579">
    <property type="entry name" value="tRNA-synt_1b"/>
    <property type="match status" value="1"/>
</dbReference>
<dbReference type="FunFam" id="3.40.50.620:FF:000008">
    <property type="entry name" value="Tyrosine--tRNA ligase"/>
    <property type="match status" value="1"/>
</dbReference>
<evidence type="ECO:0000256" key="8">
    <source>
        <dbReference type="ARBA" id="ARBA00023146"/>
    </source>
</evidence>
<dbReference type="PRINTS" id="PR01040">
    <property type="entry name" value="TRNASYNTHTYR"/>
</dbReference>
<dbReference type="GO" id="GO:0004831">
    <property type="term" value="F:tyrosine-tRNA ligase activity"/>
    <property type="evidence" value="ECO:0007669"/>
    <property type="project" value="UniProtKB-EC"/>
</dbReference>
<dbReference type="GO" id="GO:0006437">
    <property type="term" value="P:tyrosyl-tRNA aminoacylation"/>
    <property type="evidence" value="ECO:0007669"/>
    <property type="project" value="InterPro"/>
</dbReference>
<dbReference type="PANTHER" id="PTHR11766">
    <property type="entry name" value="TYROSYL-TRNA SYNTHETASE"/>
    <property type="match status" value="1"/>
</dbReference>
<comment type="catalytic activity">
    <reaction evidence="10">
        <text>tRNA(Tyr) + L-tyrosine + ATP = L-tyrosyl-tRNA(Tyr) + AMP + diphosphate + H(+)</text>
        <dbReference type="Rhea" id="RHEA:10220"/>
        <dbReference type="Rhea" id="RHEA-COMP:9706"/>
        <dbReference type="Rhea" id="RHEA-COMP:9707"/>
        <dbReference type="ChEBI" id="CHEBI:15378"/>
        <dbReference type="ChEBI" id="CHEBI:30616"/>
        <dbReference type="ChEBI" id="CHEBI:33019"/>
        <dbReference type="ChEBI" id="CHEBI:58315"/>
        <dbReference type="ChEBI" id="CHEBI:78442"/>
        <dbReference type="ChEBI" id="CHEBI:78536"/>
        <dbReference type="ChEBI" id="CHEBI:456215"/>
        <dbReference type="EC" id="6.1.1.1"/>
    </reaction>
</comment>
<dbReference type="InterPro" id="IPR002305">
    <property type="entry name" value="aa-tRNA-synth_Ic"/>
</dbReference>
<dbReference type="EC" id="6.1.1.1" evidence="1"/>
<dbReference type="GO" id="GO:0005829">
    <property type="term" value="C:cytosol"/>
    <property type="evidence" value="ECO:0007669"/>
    <property type="project" value="TreeGrafter"/>
</dbReference>
<dbReference type="InterPro" id="IPR002307">
    <property type="entry name" value="Tyr-tRNA-ligase"/>
</dbReference>
<keyword evidence="8" id="KW-0030">Aminoacyl-tRNA synthetase</keyword>
<accession>A0A6J6PM86</accession>
<evidence type="ECO:0000256" key="2">
    <source>
        <dbReference type="ARBA" id="ARBA00022490"/>
    </source>
</evidence>
<dbReference type="PROSITE" id="PS00178">
    <property type="entry name" value="AA_TRNA_LIGASE_I"/>
    <property type="match status" value="1"/>
</dbReference>
<dbReference type="InterPro" id="IPR024107">
    <property type="entry name" value="Tyr-tRNA-ligase_bac_1"/>
</dbReference>
<dbReference type="InterPro" id="IPR024088">
    <property type="entry name" value="Tyr-tRNA-ligase_bac-type"/>
</dbReference>
<sequence>MPTGAELLEELQLRGLLQDSTDADALAKRLDEGPVGLYCGFDPTADSLHIGNLQSIMLLRRFQLAGHRPIALVGGATGMIGDPSGRSDERQFLDTAVLDANRVAIGAQLTRLLDFTPGDFCARLVDNRDWTERLSVLDFLRDVGKYATINTMLAKESVKTRLQRESGISFTEFSYMLLQANDFLELHSHHDCDLQVAGSDQWGNITAGVDLVRRRTGDSVHGLTAPLIVRADGTKFGKSEGENLWLSAERTSPFRLYQYLLNLPDDDVEQLLLRLTLLPVSECQQIAAEHASAPGERQGQRRLARELCSLLHGPSVIGPIESASAVLFGAPIAQASEDALLLLSAELPSTHLLATDLLGADPLDLLVSVGLAKSKGEIRRNPAGYYVNQVSLQARSEGDLDAMQGSDVLHAKFILLQRGKNAYHLLVAD</sequence>
<dbReference type="HAMAP" id="MF_02006">
    <property type="entry name" value="Tyr_tRNA_synth_type1"/>
    <property type="match status" value="1"/>
</dbReference>
<dbReference type="SUPFAM" id="SSF52374">
    <property type="entry name" value="Nucleotidylyl transferase"/>
    <property type="match status" value="1"/>
</dbReference>
<organism evidence="11">
    <name type="scientific">freshwater metagenome</name>
    <dbReference type="NCBI Taxonomy" id="449393"/>
    <lineage>
        <taxon>unclassified sequences</taxon>
        <taxon>metagenomes</taxon>
        <taxon>ecological metagenomes</taxon>
    </lineage>
</organism>
<reference evidence="11" key="1">
    <citation type="submission" date="2020-05" db="EMBL/GenBank/DDBJ databases">
        <authorList>
            <person name="Chiriac C."/>
            <person name="Salcher M."/>
            <person name="Ghai R."/>
            <person name="Kavagutti S V."/>
        </authorList>
    </citation>
    <scope>NUCLEOTIDE SEQUENCE</scope>
</reference>
<evidence type="ECO:0000256" key="9">
    <source>
        <dbReference type="ARBA" id="ARBA00033323"/>
    </source>
</evidence>
<keyword evidence="4" id="KW-0547">Nucleotide-binding</keyword>
<dbReference type="EMBL" id="CAEZXS010000093">
    <property type="protein sequence ID" value="CAB4699626.1"/>
    <property type="molecule type" value="Genomic_DNA"/>
</dbReference>
<dbReference type="Gene3D" id="1.10.240.10">
    <property type="entry name" value="Tyrosyl-Transfer RNA Synthetase"/>
    <property type="match status" value="1"/>
</dbReference>
<evidence type="ECO:0000313" key="11">
    <source>
        <dbReference type="EMBL" id="CAB4699626.1"/>
    </source>
</evidence>
<dbReference type="Gene3D" id="3.10.290.10">
    <property type="entry name" value="RNA-binding S4 domain"/>
    <property type="match status" value="1"/>
</dbReference>
<keyword evidence="7" id="KW-0648">Protein biosynthesis</keyword>
<dbReference type="InterPro" id="IPR001412">
    <property type="entry name" value="aa-tRNA-synth_I_CS"/>
</dbReference>